<dbReference type="EMBL" id="JACJSI010000110">
    <property type="protein sequence ID" value="MBD2533708.1"/>
    <property type="molecule type" value="Genomic_DNA"/>
</dbReference>
<sequence>MSSITILSWLTLTPKTLAATFELNPIETLTINSKSPLTPVLSSPLLNGVRYKFEVSGTFQPDFRIPNWVVDARFVTRNNFATQNDLDPNFGNFDFGLFSNALGSNNDNFWGQYQSTSIYSFEYLGIGNRADFYVNDVSQSSGLDNAGSYTVKIFKESAPVSVPEPSSILGSLLAGFFGVGSLVKRKQLFTGKSV</sequence>
<evidence type="ECO:0000313" key="1">
    <source>
        <dbReference type="EMBL" id="MBD2533708.1"/>
    </source>
</evidence>
<dbReference type="NCBIfam" id="TIGR04155">
    <property type="entry name" value="cyano_PEP"/>
    <property type="match status" value="1"/>
</dbReference>
<comment type="caution">
    <text evidence="1">The sequence shown here is derived from an EMBL/GenBank/DDBJ whole genome shotgun (WGS) entry which is preliminary data.</text>
</comment>
<dbReference type="RefSeq" id="WP_190944263.1">
    <property type="nucleotide sequence ID" value="NZ_JACJSI010000110.1"/>
</dbReference>
<name>A0ABR8DWV6_9NOSO</name>
<protein>
    <submittedName>
        <fullName evidence="1">PEP-CTERM sorting domain-containing protein</fullName>
    </submittedName>
</protein>
<reference evidence="1 2" key="1">
    <citation type="journal article" date="2020" name="ISME J.">
        <title>Comparative genomics reveals insights into cyanobacterial evolution and habitat adaptation.</title>
        <authorList>
            <person name="Chen M.Y."/>
            <person name="Teng W.K."/>
            <person name="Zhao L."/>
            <person name="Hu C.X."/>
            <person name="Zhou Y.K."/>
            <person name="Han B.P."/>
            <person name="Song L.R."/>
            <person name="Shu W.S."/>
        </authorList>
    </citation>
    <scope>NUCLEOTIDE SEQUENCE [LARGE SCALE GENOMIC DNA]</scope>
    <source>
        <strain evidence="1 2">FACHB-838</strain>
    </source>
</reference>
<evidence type="ECO:0000313" key="2">
    <source>
        <dbReference type="Proteomes" id="UP000623440"/>
    </source>
</evidence>
<accession>A0ABR8DWV6</accession>
<gene>
    <name evidence="1" type="ORF">H6G97_30800</name>
</gene>
<proteinExistence type="predicted"/>
<dbReference type="InterPro" id="IPR026374">
    <property type="entry name" value="Cyano_PEP"/>
</dbReference>
<organism evidence="1 2">
    <name type="scientific">Nostoc flagelliforme FACHB-838</name>
    <dbReference type="NCBI Taxonomy" id="2692904"/>
    <lineage>
        <taxon>Bacteria</taxon>
        <taxon>Bacillati</taxon>
        <taxon>Cyanobacteriota</taxon>
        <taxon>Cyanophyceae</taxon>
        <taxon>Nostocales</taxon>
        <taxon>Nostocaceae</taxon>
        <taxon>Nostoc</taxon>
    </lineage>
</organism>
<dbReference type="NCBIfam" id="TIGR02595">
    <property type="entry name" value="PEP_CTERM"/>
    <property type="match status" value="1"/>
</dbReference>
<keyword evidence="2" id="KW-1185">Reference proteome</keyword>
<dbReference type="Proteomes" id="UP000623440">
    <property type="component" value="Unassembled WGS sequence"/>
</dbReference>
<dbReference type="InterPro" id="IPR013424">
    <property type="entry name" value="Ice-binding_C"/>
</dbReference>